<dbReference type="InParanoid" id="A0A1V8SEL0"/>
<evidence type="ECO:0000313" key="3">
    <source>
        <dbReference type="Proteomes" id="UP000192596"/>
    </source>
</evidence>
<accession>A0A1V8SEL0</accession>
<comment type="caution">
    <text evidence="2">The sequence shown here is derived from an EMBL/GenBank/DDBJ whole genome shotgun (WGS) entry which is preliminary data.</text>
</comment>
<dbReference type="PANTHER" id="PTHR33840">
    <property type="match status" value="1"/>
</dbReference>
<dbReference type="AlphaFoldDB" id="A0A1V8SEL0"/>
<dbReference type="Pfam" id="PF09994">
    <property type="entry name" value="T6SS_Tle1-like_cat"/>
    <property type="match status" value="1"/>
</dbReference>
<organism evidence="2 3">
    <name type="scientific">Cryoendolithus antarcticus</name>
    <dbReference type="NCBI Taxonomy" id="1507870"/>
    <lineage>
        <taxon>Eukaryota</taxon>
        <taxon>Fungi</taxon>
        <taxon>Dikarya</taxon>
        <taxon>Ascomycota</taxon>
        <taxon>Pezizomycotina</taxon>
        <taxon>Dothideomycetes</taxon>
        <taxon>Dothideomycetidae</taxon>
        <taxon>Cladosporiales</taxon>
        <taxon>Cladosporiaceae</taxon>
        <taxon>Cryoendolithus</taxon>
    </lineage>
</organism>
<dbReference type="InterPro" id="IPR018712">
    <property type="entry name" value="Tle1-like_cat"/>
</dbReference>
<dbReference type="STRING" id="1507870.A0A1V8SEL0"/>
<evidence type="ECO:0000259" key="1">
    <source>
        <dbReference type="Pfam" id="PF09994"/>
    </source>
</evidence>
<dbReference type="Proteomes" id="UP000192596">
    <property type="component" value="Unassembled WGS sequence"/>
</dbReference>
<feature type="domain" description="T6SS Phospholipase effector Tle1-like catalytic" evidence="1">
    <location>
        <begin position="26"/>
        <end position="348"/>
    </location>
</feature>
<dbReference type="EMBL" id="NAJO01000052">
    <property type="protein sequence ID" value="OQN97584.1"/>
    <property type="molecule type" value="Genomic_DNA"/>
</dbReference>
<dbReference type="OrthoDB" id="3057168at2759"/>
<gene>
    <name evidence="2" type="ORF">B0A48_16448</name>
</gene>
<name>A0A1V8SEL0_9PEZI</name>
<keyword evidence="3" id="KW-1185">Reference proteome</keyword>
<evidence type="ECO:0000313" key="2">
    <source>
        <dbReference type="EMBL" id="OQN97584.1"/>
    </source>
</evidence>
<proteinExistence type="predicted"/>
<protein>
    <recommendedName>
        <fullName evidence="1">T6SS Phospholipase effector Tle1-like catalytic domain-containing protein</fullName>
    </recommendedName>
</protein>
<sequence>MADNLAIANGHRRHSSITAVAAPLPKKLIVCCDGTWANADNAWVKDKFGGAGHPANPTNVTRLARAIQDQDDGHHQQIVYYQAGVGTGLGVWDKFFGGGTGAGLSENVREAYSFLVSNYSDQRDAKVDQPDSIFLVGFSRGAFTARSIGGFIGAFGILERRAMPFFYEIFQDWEHAGDPKHPPIFFKAWCKKHGGREEDMPVDESVHVKGDDEKLKKIGEYLLNYRKFLVANHLTKDAKIKCIGVWDTVGSLGIPINPKIRKVLWFLPSYIHEYKWLDTTIDNHVENAFQALGLDERRYPFSPAVWERPKECTTNLKQCWFAGAHSNIGGSYADQGNADITLMWMMDQLSGNTRPRDSQTTELDWIKFDGSYISNYSELQVADYSRDKVNSRGWAKGTVYDSLTFPQSLAGFRVRKPGQYKRTSYFTSKETLPMINTHEYIHASVRYRIDEGANGVESDWSSAFPHGLSLQPYIQWLYRRLFRSTRPYTYLPQTPKGPLEGWKLEDGHLRHEGTPAGVPVGKQVPAKWVWTGPGEVSERVLEEDVLGPFEIALKDLDPVAKNKMQVDSNGVAGRITQGFHPKTI</sequence>
<reference evidence="3" key="1">
    <citation type="submission" date="2017-03" db="EMBL/GenBank/DDBJ databases">
        <title>Genomes of endolithic fungi from Antarctica.</title>
        <authorList>
            <person name="Coleine C."/>
            <person name="Masonjones S."/>
            <person name="Stajich J.E."/>
        </authorList>
    </citation>
    <scope>NUCLEOTIDE SEQUENCE [LARGE SCALE GENOMIC DNA]</scope>
    <source>
        <strain evidence="3">CCFEE 5527</strain>
    </source>
</reference>
<dbReference type="PANTHER" id="PTHR33840:SF1">
    <property type="entry name" value="TLE1 PHOSPHOLIPASE DOMAIN-CONTAINING PROTEIN"/>
    <property type="match status" value="1"/>
</dbReference>